<dbReference type="AlphaFoldDB" id="A0A9Q0YEN4"/>
<evidence type="ECO:0000259" key="7">
    <source>
        <dbReference type="PROSITE" id="PS50261"/>
    </source>
</evidence>
<keyword evidence="5" id="KW-1015">Disulfide bond</keyword>
<name>A0A9Q0YEN4_HOLLE</name>
<feature type="transmembrane region" description="Helical" evidence="6">
    <location>
        <begin position="746"/>
        <end position="769"/>
    </location>
</feature>
<feature type="transmembrane region" description="Helical" evidence="6">
    <location>
        <begin position="589"/>
        <end position="612"/>
    </location>
</feature>
<dbReference type="GO" id="GO:0016020">
    <property type="term" value="C:membrane"/>
    <property type="evidence" value="ECO:0007669"/>
    <property type="project" value="UniProtKB-SubCell"/>
</dbReference>
<dbReference type="GO" id="GO:0007166">
    <property type="term" value="P:cell surface receptor signaling pathway"/>
    <property type="evidence" value="ECO:0007669"/>
    <property type="project" value="InterPro"/>
</dbReference>
<evidence type="ECO:0000259" key="8">
    <source>
        <dbReference type="PROSITE" id="PS50958"/>
    </source>
</evidence>
<dbReference type="PROSITE" id="PS50261">
    <property type="entry name" value="G_PROTEIN_RECEP_F2_4"/>
    <property type="match status" value="1"/>
</dbReference>
<protein>
    <submittedName>
        <fullName evidence="9">Cadherin EGF LAG seven-pass G-type receptor 1</fullName>
    </submittedName>
</protein>
<gene>
    <name evidence="9" type="ORF">HOLleu_40760</name>
</gene>
<dbReference type="Gene3D" id="1.20.1070.10">
    <property type="entry name" value="Rhodopsin 7-helix transmembrane proteins"/>
    <property type="match status" value="1"/>
</dbReference>
<evidence type="ECO:0000256" key="1">
    <source>
        <dbReference type="ARBA" id="ARBA00004141"/>
    </source>
</evidence>
<organism evidence="9 10">
    <name type="scientific">Holothuria leucospilota</name>
    <name type="common">Black long sea cucumber</name>
    <name type="synonym">Mertensiothuria leucospilota</name>
    <dbReference type="NCBI Taxonomy" id="206669"/>
    <lineage>
        <taxon>Eukaryota</taxon>
        <taxon>Metazoa</taxon>
        <taxon>Echinodermata</taxon>
        <taxon>Eleutherozoa</taxon>
        <taxon>Echinozoa</taxon>
        <taxon>Holothuroidea</taxon>
        <taxon>Aspidochirotacea</taxon>
        <taxon>Aspidochirotida</taxon>
        <taxon>Holothuriidae</taxon>
        <taxon>Holothuria</taxon>
    </lineage>
</organism>
<dbReference type="SUPFAM" id="SSF81321">
    <property type="entry name" value="Family A G protein-coupled receptor-like"/>
    <property type="match status" value="1"/>
</dbReference>
<evidence type="ECO:0000256" key="5">
    <source>
        <dbReference type="ARBA" id="ARBA00023157"/>
    </source>
</evidence>
<dbReference type="InterPro" id="IPR053231">
    <property type="entry name" value="GPCR_LN-TM7"/>
</dbReference>
<feature type="domain" description="G-protein coupled receptors family 2 profile 2" evidence="7">
    <location>
        <begin position="590"/>
        <end position="765"/>
    </location>
</feature>
<feature type="transmembrane region" description="Helical" evidence="6">
    <location>
        <begin position="655"/>
        <end position="678"/>
    </location>
</feature>
<dbReference type="PANTHER" id="PTHR45902:SF1">
    <property type="entry name" value="LATROPHILIN RECEPTOR-LIKE PROTEIN A"/>
    <property type="match status" value="1"/>
</dbReference>
<proteinExistence type="predicted"/>
<dbReference type="Pfam" id="PF00002">
    <property type="entry name" value="7tm_2"/>
    <property type="match status" value="1"/>
</dbReference>
<dbReference type="InterPro" id="IPR001212">
    <property type="entry name" value="Somatomedin_B_dom"/>
</dbReference>
<comment type="caution">
    <text evidence="9">The sequence shown here is derived from an EMBL/GenBank/DDBJ whole genome shotgun (WGS) entry which is preliminary data.</text>
</comment>
<evidence type="ECO:0000313" key="10">
    <source>
        <dbReference type="Proteomes" id="UP001152320"/>
    </source>
</evidence>
<keyword evidence="9" id="KW-0675">Receptor</keyword>
<feature type="transmembrane region" description="Helical" evidence="6">
    <location>
        <begin position="624"/>
        <end position="643"/>
    </location>
</feature>
<evidence type="ECO:0000256" key="2">
    <source>
        <dbReference type="ARBA" id="ARBA00022692"/>
    </source>
</evidence>
<keyword evidence="2 6" id="KW-0812">Transmembrane</keyword>
<dbReference type="PROSITE" id="PS50958">
    <property type="entry name" value="SMB_2"/>
    <property type="match status" value="1"/>
</dbReference>
<dbReference type="PANTHER" id="PTHR45902">
    <property type="entry name" value="LATROPHILIN RECEPTOR-LIKE PROTEIN A"/>
    <property type="match status" value="1"/>
</dbReference>
<comment type="subcellular location">
    <subcellularLocation>
        <location evidence="1">Membrane</location>
        <topology evidence="1">Multi-pass membrane protein</topology>
    </subcellularLocation>
</comment>
<dbReference type="Proteomes" id="UP001152320">
    <property type="component" value="Chromosome 22"/>
</dbReference>
<dbReference type="OrthoDB" id="6146532at2759"/>
<feature type="domain" description="SMB" evidence="8">
    <location>
        <begin position="50"/>
        <end position="97"/>
    </location>
</feature>
<evidence type="ECO:0000313" key="9">
    <source>
        <dbReference type="EMBL" id="KAJ8021010.1"/>
    </source>
</evidence>
<dbReference type="InterPro" id="IPR017981">
    <property type="entry name" value="GPCR_2-like_7TM"/>
</dbReference>
<sequence>MRSRVVCRKALAKTLQAKSPCVSQHEVESNVTIQFEVYATSRPAVDIGGGIFLCDSVQCLQNDTVQVAGDELCKCDDACLFYGDCCYGYHGFRDTRSGLRETDPFPMACVVTYLDVVQDLFYQSQWPTASGYFMVTTCPNEYKNKEIVKECQSDGYDWLSGQPLASWSDYSRHLPVIDTRHNISYKNVYCAWCNNVPIEAMELWTLGADCSSDYPPISCYSIWPAVPEGSRSCIIIDVKSCPNTADKLIADLCHSGYFFPILYNGTTYQNPHCFLCNEPLNSEGFNSTESTFCVDGGIDHWNYPIMMYNIPQFLPFDFYSKASKDINKTTVRCAYGFTLDVSSNECIPIKQDASISFSELCPSPFGSVSVFFYFNEKPSNKFDGIALHTSQHYGLNESSISQTECINDSENVICIQLENYTTPQHIEVFFNNTGALYQSVSSKLAVQKLFLLHSCPGYDIGTMCKDEVVLPLNYDSDVFKFGDMVVIRSREQNRLYYNVTLAASMTVSTVDGRKEIKRILHLCPRPAESLELLCPHFMLDTDEYSLKTNNEEEYIFSDFLANPLSQKYFLITENNISHVCALPGKDLRYLAIIYIVLSACSLFFLALALLTYCIFSFLRNGPGYLTMNFFVALFFSQLILLIGTNQTRNPVVCNVVAITGHYTWLTAFLWTSVIALNVSRTFGTAMVSHRAKYSTKKLSVIMTLAWGIPAIFVGICLFLRSPAVSFVNFSYGSVDGCWIKPGRVNLIIFGLPALGCLLFNLVMFVWTIGGIRRAMKGSRKVQSNKTSGELIKEEIVLYIKRSPAVIARLSRCGSGHVANRDRYPCPDWLRLARRKRAQC</sequence>
<accession>A0A9Q0YEN4</accession>
<dbReference type="InterPro" id="IPR000832">
    <property type="entry name" value="GPCR_2_secretin-like"/>
</dbReference>
<evidence type="ECO:0000256" key="4">
    <source>
        <dbReference type="ARBA" id="ARBA00023136"/>
    </source>
</evidence>
<evidence type="ECO:0000256" key="6">
    <source>
        <dbReference type="SAM" id="Phobius"/>
    </source>
</evidence>
<keyword evidence="4 6" id="KW-0472">Membrane</keyword>
<evidence type="ECO:0000256" key="3">
    <source>
        <dbReference type="ARBA" id="ARBA00022989"/>
    </source>
</evidence>
<keyword evidence="3 6" id="KW-1133">Transmembrane helix</keyword>
<dbReference type="EMBL" id="JAIZAY010000022">
    <property type="protein sequence ID" value="KAJ8021010.1"/>
    <property type="molecule type" value="Genomic_DNA"/>
</dbReference>
<reference evidence="9" key="1">
    <citation type="submission" date="2021-10" db="EMBL/GenBank/DDBJ databases">
        <title>Tropical sea cucumber genome reveals ecological adaptation and Cuvierian tubules defense mechanism.</title>
        <authorList>
            <person name="Chen T."/>
        </authorList>
    </citation>
    <scope>NUCLEOTIDE SEQUENCE</scope>
    <source>
        <strain evidence="9">Nanhai2018</strain>
        <tissue evidence="9">Muscle</tissue>
    </source>
</reference>
<feature type="transmembrane region" description="Helical" evidence="6">
    <location>
        <begin position="698"/>
        <end position="720"/>
    </location>
</feature>
<dbReference type="GO" id="GO:0004930">
    <property type="term" value="F:G protein-coupled receptor activity"/>
    <property type="evidence" value="ECO:0007669"/>
    <property type="project" value="InterPro"/>
</dbReference>
<keyword evidence="10" id="KW-1185">Reference proteome</keyword>
<dbReference type="CDD" id="cd13952">
    <property type="entry name" value="7tm_classB"/>
    <property type="match status" value="1"/>
</dbReference>